<accession>A0ABQ0CJB6</accession>
<sequence length="290" mass="32443">MSTTLLAYGTDYGSDTRNPAAAMGSYSTSMMMYNVPHTAAQQSVYDTQQFTPRQHAAMQIMPADVSSTYFTSEAAGNTATPLQAPDHGSSSSPNVHQHHQQNPSMPYSRTMSGVNELHHQQQPSSSHPGAPENRDFASNEDAALEKWENFRRQLGMVFQDISVGQLERASGTLLGVSTWMLSQVVELGLHQDNSALHEDRLRLWNDFNHAWLALAFQQKELMTSGEQVSRSQRLMTEETVQKMGDELVRLCDGVERHGLVDYQYGVWEEQIEAVLEECLDLFDNQAEASK</sequence>
<keyword evidence="3" id="KW-1185">Reference proteome</keyword>
<dbReference type="EMBL" id="BAAFGZ010000042">
    <property type="protein sequence ID" value="GAB0133357.1"/>
    <property type="molecule type" value="Genomic_DNA"/>
</dbReference>
<evidence type="ECO:0000313" key="2">
    <source>
        <dbReference type="EMBL" id="GAB0133357.1"/>
    </source>
</evidence>
<gene>
    <name evidence="2" type="primary">g1769</name>
    <name evidence="2" type="ORF">EsDP_00001769</name>
</gene>
<evidence type="ECO:0000256" key="1">
    <source>
        <dbReference type="SAM" id="MobiDB-lite"/>
    </source>
</evidence>
<evidence type="ECO:0000313" key="3">
    <source>
        <dbReference type="Proteomes" id="UP001562357"/>
    </source>
</evidence>
<feature type="compositionally biased region" description="Polar residues" evidence="1">
    <location>
        <begin position="88"/>
        <end position="113"/>
    </location>
</feature>
<proteinExistence type="predicted"/>
<organism evidence="2 3">
    <name type="scientific">Epichloe bromicola</name>
    <dbReference type="NCBI Taxonomy" id="79588"/>
    <lineage>
        <taxon>Eukaryota</taxon>
        <taxon>Fungi</taxon>
        <taxon>Dikarya</taxon>
        <taxon>Ascomycota</taxon>
        <taxon>Pezizomycotina</taxon>
        <taxon>Sordariomycetes</taxon>
        <taxon>Hypocreomycetidae</taxon>
        <taxon>Hypocreales</taxon>
        <taxon>Clavicipitaceae</taxon>
        <taxon>Epichloe</taxon>
    </lineage>
</organism>
<feature type="region of interest" description="Disordered" evidence="1">
    <location>
        <begin position="78"/>
        <end position="136"/>
    </location>
</feature>
<reference evidence="3" key="1">
    <citation type="submission" date="2024-06" db="EMBL/GenBank/DDBJ databases">
        <title>Draft Genome Sequences of Epichloe bromicola Strains Isolated from Elymus ciliaris.</title>
        <authorList>
            <consortium name="Epichloe bromicola genome sequencing consortium"/>
            <person name="Miura A."/>
            <person name="Imano S."/>
            <person name="Ashida A."/>
            <person name="Sato I."/>
            <person name="Chiba S."/>
            <person name="Tanaka A."/>
            <person name="Camagna M."/>
            <person name="Takemoto D."/>
        </authorList>
    </citation>
    <scope>NUCLEOTIDE SEQUENCE [LARGE SCALE GENOMIC DNA]</scope>
    <source>
        <strain evidence="3">DP</strain>
    </source>
</reference>
<name>A0ABQ0CJB6_9HYPO</name>
<protein>
    <submittedName>
        <fullName evidence="2">Uncharacterized protein</fullName>
    </submittedName>
</protein>
<comment type="caution">
    <text evidence="2">The sequence shown here is derived from an EMBL/GenBank/DDBJ whole genome shotgun (WGS) entry which is preliminary data.</text>
</comment>
<dbReference type="Proteomes" id="UP001562357">
    <property type="component" value="Unassembled WGS sequence"/>
</dbReference>